<dbReference type="InterPro" id="IPR051048">
    <property type="entry name" value="Peptidase_S8/S53_subtilisin"/>
</dbReference>
<feature type="compositionally biased region" description="Pro residues" evidence="11">
    <location>
        <begin position="468"/>
        <end position="498"/>
    </location>
</feature>
<evidence type="ECO:0000256" key="8">
    <source>
        <dbReference type="ARBA" id="ARBA00022989"/>
    </source>
</evidence>
<accession>A0A420EWF4</accession>
<dbReference type="GO" id="GO:0004252">
    <property type="term" value="F:serine-type endopeptidase activity"/>
    <property type="evidence" value="ECO:0007669"/>
    <property type="project" value="UniProtKB-UniRule"/>
</dbReference>
<keyword evidence="7 10" id="KW-0720">Serine protease</keyword>
<evidence type="ECO:0000256" key="4">
    <source>
        <dbReference type="ARBA" id="ARBA00022670"/>
    </source>
</evidence>
<comment type="subcellular location">
    <subcellularLocation>
        <location evidence="1">Cell membrane</location>
        <topology evidence="1">Single-pass membrane protein</topology>
    </subcellularLocation>
</comment>
<evidence type="ECO:0000256" key="2">
    <source>
        <dbReference type="ARBA" id="ARBA00011073"/>
    </source>
</evidence>
<dbReference type="PROSITE" id="PS00136">
    <property type="entry name" value="SUBTILASE_ASP"/>
    <property type="match status" value="1"/>
</dbReference>
<dbReference type="EMBL" id="RAQQ01000022">
    <property type="protein sequence ID" value="RKF24577.1"/>
    <property type="molecule type" value="Genomic_DNA"/>
</dbReference>
<keyword evidence="9 12" id="KW-0472">Membrane</keyword>
<dbReference type="EMBL" id="CP108084">
    <property type="protein sequence ID" value="WUP49986.1"/>
    <property type="molecule type" value="Genomic_DNA"/>
</dbReference>
<dbReference type="Proteomes" id="UP001432190">
    <property type="component" value="Chromosome"/>
</dbReference>
<keyword evidence="6 10" id="KW-0378">Hydrolase</keyword>
<evidence type="ECO:0000313" key="18">
    <source>
        <dbReference type="Proteomes" id="UP001432190"/>
    </source>
</evidence>
<keyword evidence="18" id="KW-1185">Reference proteome</keyword>
<dbReference type="OrthoDB" id="9798386at2"/>
<feature type="active site" description="Charge relay system" evidence="10">
    <location>
        <position position="97"/>
    </location>
</feature>
<evidence type="ECO:0000256" key="5">
    <source>
        <dbReference type="ARBA" id="ARBA00022692"/>
    </source>
</evidence>
<dbReference type="PROSITE" id="PS51892">
    <property type="entry name" value="SUBTILASE"/>
    <property type="match status" value="1"/>
</dbReference>
<protein>
    <submittedName>
        <fullName evidence="15">Type VII secretion-associated serine protease mycosin</fullName>
    </submittedName>
</protein>
<keyword evidence="4 10" id="KW-0645">Protease</keyword>
<dbReference type="Pfam" id="PF00082">
    <property type="entry name" value="Peptidase_S8"/>
    <property type="match status" value="1"/>
</dbReference>
<dbReference type="NCBIfam" id="TIGR03921">
    <property type="entry name" value="T7SS_mycosin"/>
    <property type="match status" value="1"/>
</dbReference>
<feature type="region of interest" description="Disordered" evidence="11">
    <location>
        <begin position="403"/>
        <end position="498"/>
    </location>
</feature>
<evidence type="ECO:0000256" key="12">
    <source>
        <dbReference type="SAM" id="Phobius"/>
    </source>
</evidence>
<dbReference type="Proteomes" id="UP000285744">
    <property type="component" value="Unassembled WGS sequence"/>
</dbReference>
<evidence type="ECO:0000313" key="17">
    <source>
        <dbReference type="Proteomes" id="UP000285744"/>
    </source>
</evidence>
<evidence type="ECO:0000256" key="7">
    <source>
        <dbReference type="ARBA" id="ARBA00022825"/>
    </source>
</evidence>
<dbReference type="InterPro" id="IPR000209">
    <property type="entry name" value="Peptidase_S8/S53_dom"/>
</dbReference>
<name>A0A420EWF4_9ACTN</name>
<organism evidence="15 17">
    <name type="scientific">Micromonospora globbae</name>
    <dbReference type="NCBI Taxonomy" id="1894969"/>
    <lineage>
        <taxon>Bacteria</taxon>
        <taxon>Bacillati</taxon>
        <taxon>Actinomycetota</taxon>
        <taxon>Actinomycetes</taxon>
        <taxon>Micromonosporales</taxon>
        <taxon>Micromonosporaceae</taxon>
        <taxon>Micromonospora</taxon>
    </lineage>
</organism>
<evidence type="ECO:0000256" key="10">
    <source>
        <dbReference type="PROSITE-ProRule" id="PRU01240"/>
    </source>
</evidence>
<feature type="active site" description="Charge relay system" evidence="10">
    <location>
        <position position="63"/>
    </location>
</feature>
<keyword evidence="13" id="KW-0732">Signal</keyword>
<feature type="domain" description="Peptidase S8/S53" evidence="14">
    <location>
        <begin position="54"/>
        <end position="302"/>
    </location>
</feature>
<dbReference type="InterPro" id="IPR023834">
    <property type="entry name" value="T7SS_pept_S8A_mycosin"/>
</dbReference>
<evidence type="ECO:0000256" key="1">
    <source>
        <dbReference type="ARBA" id="ARBA00004162"/>
    </source>
</evidence>
<evidence type="ECO:0000256" key="9">
    <source>
        <dbReference type="ARBA" id="ARBA00023136"/>
    </source>
</evidence>
<keyword evidence="5 12" id="KW-0812">Transmembrane</keyword>
<evidence type="ECO:0000256" key="11">
    <source>
        <dbReference type="SAM" id="MobiDB-lite"/>
    </source>
</evidence>
<keyword evidence="8 12" id="KW-1133">Transmembrane helix</keyword>
<evidence type="ECO:0000256" key="6">
    <source>
        <dbReference type="ARBA" id="ARBA00022801"/>
    </source>
</evidence>
<dbReference type="SUPFAM" id="SSF52743">
    <property type="entry name" value="Subtilisin-like"/>
    <property type="match status" value="1"/>
</dbReference>
<dbReference type="PANTHER" id="PTHR43399">
    <property type="entry name" value="SUBTILISIN-RELATED"/>
    <property type="match status" value="1"/>
</dbReference>
<feature type="chain" id="PRO_5019387115" evidence="13">
    <location>
        <begin position="31"/>
        <end position="498"/>
    </location>
</feature>
<dbReference type="InterPro" id="IPR015500">
    <property type="entry name" value="Peptidase_S8_subtilisin-rel"/>
</dbReference>
<evidence type="ECO:0000256" key="3">
    <source>
        <dbReference type="ARBA" id="ARBA00022475"/>
    </source>
</evidence>
<feature type="signal peptide" evidence="13">
    <location>
        <begin position="1"/>
        <end position="30"/>
    </location>
</feature>
<keyword evidence="3" id="KW-1003">Cell membrane</keyword>
<dbReference type="GO" id="GO:0006508">
    <property type="term" value="P:proteolysis"/>
    <property type="evidence" value="ECO:0007669"/>
    <property type="project" value="UniProtKB-KW"/>
</dbReference>
<dbReference type="AlphaFoldDB" id="A0A420EWF4"/>
<reference evidence="15 17" key="1">
    <citation type="journal article" date="2018" name="Int. J. Syst. Evol. Microbiol.">
        <title>Micromonospora globbae sp. nov., an endophytic actinomycete isolated from roots of Globba winitii C. H. Wright.</title>
        <authorList>
            <person name="Kuncharoen N."/>
            <person name="Pittayakhajonwut P."/>
            <person name="Tanasupawat S."/>
        </authorList>
    </citation>
    <scope>NUCLEOTIDE SEQUENCE [LARGE SCALE GENOMIC DNA]</scope>
    <source>
        <strain evidence="15 17">WPS1-2</strain>
    </source>
</reference>
<dbReference type="InterPro" id="IPR023827">
    <property type="entry name" value="Peptidase_S8_Asp-AS"/>
</dbReference>
<dbReference type="Gene3D" id="3.40.50.200">
    <property type="entry name" value="Peptidase S8/S53 domain"/>
    <property type="match status" value="1"/>
</dbReference>
<evidence type="ECO:0000313" key="16">
    <source>
        <dbReference type="EMBL" id="WUP49986.1"/>
    </source>
</evidence>
<proteinExistence type="inferred from homology"/>
<evidence type="ECO:0000259" key="14">
    <source>
        <dbReference type="Pfam" id="PF00082"/>
    </source>
</evidence>
<dbReference type="PRINTS" id="PR00723">
    <property type="entry name" value="SUBTILISIN"/>
</dbReference>
<comment type="similarity">
    <text evidence="2 10">Belongs to the peptidase S8 family.</text>
</comment>
<dbReference type="GO" id="GO:0005886">
    <property type="term" value="C:plasma membrane"/>
    <property type="evidence" value="ECO:0007669"/>
    <property type="project" value="UniProtKB-SubCell"/>
</dbReference>
<feature type="transmembrane region" description="Helical" evidence="12">
    <location>
        <begin position="358"/>
        <end position="381"/>
    </location>
</feature>
<gene>
    <name evidence="15" type="primary">mycP</name>
    <name evidence="15" type="ORF">D7I43_25785</name>
    <name evidence="16" type="ORF">OG994_00095</name>
</gene>
<dbReference type="PANTHER" id="PTHR43399:SF4">
    <property type="entry name" value="CELL WALL-ASSOCIATED PROTEASE"/>
    <property type="match status" value="1"/>
</dbReference>
<evidence type="ECO:0000256" key="13">
    <source>
        <dbReference type="SAM" id="SignalP"/>
    </source>
</evidence>
<dbReference type="RefSeq" id="WP_120331155.1">
    <property type="nucleotide sequence ID" value="NZ_CP108084.1"/>
</dbReference>
<feature type="active site" description="Charge relay system" evidence="10">
    <location>
        <position position="254"/>
    </location>
</feature>
<dbReference type="InterPro" id="IPR036852">
    <property type="entry name" value="Peptidase_S8/S53_dom_sf"/>
</dbReference>
<reference evidence="16" key="2">
    <citation type="submission" date="2022-10" db="EMBL/GenBank/DDBJ databases">
        <title>The complete genomes of actinobacterial strains from the NBC collection.</title>
        <authorList>
            <person name="Joergensen T.S."/>
            <person name="Alvarez Arevalo M."/>
            <person name="Sterndorff E.B."/>
            <person name="Faurdal D."/>
            <person name="Vuksanovic O."/>
            <person name="Mourched A.-S."/>
            <person name="Charusanti P."/>
            <person name="Shaw S."/>
            <person name="Blin K."/>
            <person name="Weber T."/>
        </authorList>
    </citation>
    <scope>NUCLEOTIDE SEQUENCE</scope>
    <source>
        <strain evidence="16">NBC_00256</strain>
    </source>
</reference>
<evidence type="ECO:0000313" key="15">
    <source>
        <dbReference type="EMBL" id="RKF24577.1"/>
    </source>
</evidence>
<sequence length="498" mass="49758">MRVNVGALRPITAGLLAGLMVLGAAQPAAAADRRAEQWYLDELRIDRAHKVSTGRGVVVAVLDSGVDATHPELRGQVLPGARSYGAPGDGRADEDGHGTHMAGIIAARNAGSDGVVGVAPDAKILPIKLRKGTGQNSNEAVALGIRMAVDAGAKVINMSFGAPGMSDPDQESAIRYALEKDVVVIAAAGNTADGAVDVSSPANTPGVIAVTGTTRGGSFWSGSVQGPEAVIAAPGDGIFNIGPEHGYGWGDGTSDAAAIVSGVAALIRAEHPDLDAPNVINRIIRTARDAGPTGRDPQYGFGLIDPVAALTADVPRVSANPLLGPAASASAAPDQAAEDDEFDVTKYGDRGGPTDQQVMVIGIGIAVALVVLVALVVFLIWNRRRYRREAARAADVPDEALDQAAGHGYGQPGGPPVPAGHLPPGAPPAPGGYGSPAPGYGPPTPGGYGSPGAPPVPGGYGPPAGGYQPPPQGGPYAPPGAPPAPPGSYPPPGSGNPS</sequence>